<reference evidence="8 9" key="1">
    <citation type="submission" date="2018-05" db="EMBL/GenBank/DDBJ databases">
        <title>Genomic Encyclopedia of Type Strains, Phase IV (KMG-IV): sequencing the most valuable type-strain genomes for metagenomic binning, comparative biology and taxonomic classification.</title>
        <authorList>
            <person name="Goeker M."/>
        </authorList>
    </citation>
    <scope>NUCLEOTIDE SEQUENCE [LARGE SCALE GENOMIC DNA]</scope>
    <source>
        <strain evidence="8 9">DSM 26006</strain>
    </source>
</reference>
<evidence type="ECO:0000256" key="1">
    <source>
        <dbReference type="ARBA" id="ARBA00022553"/>
    </source>
</evidence>
<dbReference type="InterPro" id="IPR039420">
    <property type="entry name" value="WalR-like"/>
</dbReference>
<dbReference type="SMART" id="SM00448">
    <property type="entry name" value="REC"/>
    <property type="match status" value="1"/>
</dbReference>
<dbReference type="InterPro" id="IPR009057">
    <property type="entry name" value="Homeodomain-like_sf"/>
</dbReference>
<gene>
    <name evidence="8" type="ORF">DFR36_10255</name>
</gene>
<evidence type="ECO:0000256" key="6">
    <source>
        <dbReference type="PROSITE-ProRule" id="PRU00169"/>
    </source>
</evidence>
<keyword evidence="1 6" id="KW-0597">Phosphoprotein</keyword>
<dbReference type="Pfam" id="PF02954">
    <property type="entry name" value="HTH_8"/>
    <property type="match status" value="1"/>
</dbReference>
<protein>
    <submittedName>
        <fullName evidence="8">Regulatory Fis family protein</fullName>
    </submittedName>
</protein>
<keyword evidence="2" id="KW-0902">Two-component regulatory system</keyword>
<dbReference type="SUPFAM" id="SSF46689">
    <property type="entry name" value="Homeodomain-like"/>
    <property type="match status" value="1"/>
</dbReference>
<dbReference type="SUPFAM" id="SSF52172">
    <property type="entry name" value="CheY-like"/>
    <property type="match status" value="1"/>
</dbReference>
<dbReference type="InterPro" id="IPR011006">
    <property type="entry name" value="CheY-like_superfamily"/>
</dbReference>
<keyword evidence="4" id="KW-0238">DNA-binding</keyword>
<dbReference type="EMBL" id="QGUB01000002">
    <property type="protein sequence ID" value="PWW47682.1"/>
    <property type="molecule type" value="Genomic_DNA"/>
</dbReference>
<feature type="modified residue" description="4-aspartylphosphate" evidence="6">
    <location>
        <position position="56"/>
    </location>
</feature>
<evidence type="ECO:0000256" key="3">
    <source>
        <dbReference type="ARBA" id="ARBA00023015"/>
    </source>
</evidence>
<dbReference type="Gene3D" id="3.40.50.2300">
    <property type="match status" value="1"/>
</dbReference>
<dbReference type="GO" id="GO:0006355">
    <property type="term" value="P:regulation of DNA-templated transcription"/>
    <property type="evidence" value="ECO:0007669"/>
    <property type="project" value="TreeGrafter"/>
</dbReference>
<evidence type="ECO:0000259" key="7">
    <source>
        <dbReference type="PROSITE" id="PS50110"/>
    </source>
</evidence>
<name>A0A317RHP9_9BURK</name>
<dbReference type="GO" id="GO:0005829">
    <property type="term" value="C:cytosol"/>
    <property type="evidence" value="ECO:0007669"/>
    <property type="project" value="TreeGrafter"/>
</dbReference>
<evidence type="ECO:0000313" key="9">
    <source>
        <dbReference type="Proteomes" id="UP000246483"/>
    </source>
</evidence>
<dbReference type="PANTHER" id="PTHR48111">
    <property type="entry name" value="REGULATOR OF RPOS"/>
    <property type="match status" value="1"/>
</dbReference>
<dbReference type="PROSITE" id="PS50110">
    <property type="entry name" value="RESPONSE_REGULATORY"/>
    <property type="match status" value="1"/>
</dbReference>
<feature type="domain" description="Response regulatory" evidence="7">
    <location>
        <begin position="2"/>
        <end position="126"/>
    </location>
</feature>
<keyword evidence="9" id="KW-1185">Reference proteome</keyword>
<evidence type="ECO:0000256" key="5">
    <source>
        <dbReference type="ARBA" id="ARBA00023163"/>
    </source>
</evidence>
<dbReference type="GO" id="GO:0000976">
    <property type="term" value="F:transcription cis-regulatory region binding"/>
    <property type="evidence" value="ECO:0007669"/>
    <property type="project" value="TreeGrafter"/>
</dbReference>
<dbReference type="PANTHER" id="PTHR48111:SF1">
    <property type="entry name" value="TWO-COMPONENT RESPONSE REGULATOR ORR33"/>
    <property type="match status" value="1"/>
</dbReference>
<organism evidence="8 9">
    <name type="scientific">Melaminivora alkalimesophila</name>
    <dbReference type="NCBI Taxonomy" id="1165852"/>
    <lineage>
        <taxon>Bacteria</taxon>
        <taxon>Pseudomonadati</taxon>
        <taxon>Pseudomonadota</taxon>
        <taxon>Betaproteobacteria</taxon>
        <taxon>Burkholderiales</taxon>
        <taxon>Comamonadaceae</taxon>
        <taxon>Melaminivora</taxon>
    </lineage>
</organism>
<comment type="caution">
    <text evidence="8">The sequence shown here is derived from an EMBL/GenBank/DDBJ whole genome shotgun (WGS) entry which is preliminary data.</text>
</comment>
<dbReference type="GO" id="GO:0000156">
    <property type="term" value="F:phosphorelay response regulator activity"/>
    <property type="evidence" value="ECO:0007669"/>
    <property type="project" value="TreeGrafter"/>
</dbReference>
<dbReference type="AlphaFoldDB" id="A0A317RHP9"/>
<sequence>MPLVWVEDDPLLSAWLAESLAEDGWQVLAAQDRPSALALLERHALPAEQPCVALLDMGLPPRPARPDEGLLLLAQLLVRWPLMHAVVLTGQSENAVAQQAVHAGAFDFLAKPVSLAALRPALARAAWFARRQHELLAQGRVQLSVRAELSGGVREASDQVAEQMIRRVLAANGFNVTAAARSLGLEREQLYYHMKKFGIQRQPATAARAGEPDAGRTA</sequence>
<accession>A0A317RHP9</accession>
<dbReference type="GO" id="GO:0032993">
    <property type="term" value="C:protein-DNA complex"/>
    <property type="evidence" value="ECO:0007669"/>
    <property type="project" value="TreeGrafter"/>
</dbReference>
<dbReference type="PRINTS" id="PR01590">
    <property type="entry name" value="HTHFIS"/>
</dbReference>
<dbReference type="InterPro" id="IPR002197">
    <property type="entry name" value="HTH_Fis"/>
</dbReference>
<evidence type="ECO:0000256" key="4">
    <source>
        <dbReference type="ARBA" id="ARBA00023125"/>
    </source>
</evidence>
<proteinExistence type="predicted"/>
<evidence type="ECO:0000256" key="2">
    <source>
        <dbReference type="ARBA" id="ARBA00023012"/>
    </source>
</evidence>
<keyword evidence="3" id="KW-0805">Transcription regulation</keyword>
<dbReference type="InterPro" id="IPR001789">
    <property type="entry name" value="Sig_transdc_resp-reg_receiver"/>
</dbReference>
<dbReference type="Proteomes" id="UP000246483">
    <property type="component" value="Unassembled WGS sequence"/>
</dbReference>
<dbReference type="Gene3D" id="1.10.10.60">
    <property type="entry name" value="Homeodomain-like"/>
    <property type="match status" value="1"/>
</dbReference>
<dbReference type="Pfam" id="PF00072">
    <property type="entry name" value="Response_reg"/>
    <property type="match status" value="1"/>
</dbReference>
<keyword evidence="5" id="KW-0804">Transcription</keyword>
<evidence type="ECO:0000313" key="8">
    <source>
        <dbReference type="EMBL" id="PWW47682.1"/>
    </source>
</evidence>